<evidence type="ECO:0000313" key="9">
    <source>
        <dbReference type="Proteomes" id="UP000618943"/>
    </source>
</evidence>
<keyword evidence="3 6" id="KW-0812">Transmembrane</keyword>
<dbReference type="RefSeq" id="WP_100797036.1">
    <property type="nucleotide sequence ID" value="NZ_JAEOAH010000069.1"/>
</dbReference>
<reference evidence="8 9" key="1">
    <citation type="submission" date="2020-12" db="EMBL/GenBank/DDBJ databases">
        <title>YIM B01967 draft genome.</title>
        <authorList>
            <person name="Yan X."/>
        </authorList>
    </citation>
    <scope>NUCLEOTIDE SEQUENCE [LARGE SCALE GENOMIC DNA]</scope>
    <source>
        <strain evidence="8 9">YIM B01967</strain>
    </source>
</reference>
<evidence type="ECO:0000259" key="7">
    <source>
        <dbReference type="Pfam" id="PF12823"/>
    </source>
</evidence>
<dbReference type="Pfam" id="PF12823">
    <property type="entry name" value="DUF3817"/>
    <property type="match status" value="1"/>
</dbReference>
<accession>A0ABS1HDE1</accession>
<feature type="transmembrane region" description="Helical" evidence="6">
    <location>
        <begin position="69"/>
        <end position="88"/>
    </location>
</feature>
<keyword evidence="2" id="KW-1003">Cell membrane</keyword>
<gene>
    <name evidence="8" type="ORF">JFL43_21800</name>
</gene>
<dbReference type="NCBIfam" id="TIGR03954">
    <property type="entry name" value="integ_memb_HG"/>
    <property type="match status" value="1"/>
</dbReference>
<feature type="domain" description="DUF3817" evidence="7">
    <location>
        <begin position="8"/>
        <end position="94"/>
    </location>
</feature>
<evidence type="ECO:0000256" key="3">
    <source>
        <dbReference type="ARBA" id="ARBA00022692"/>
    </source>
</evidence>
<dbReference type="Proteomes" id="UP000618943">
    <property type="component" value="Unassembled WGS sequence"/>
</dbReference>
<dbReference type="EMBL" id="JAEOAH010000069">
    <property type="protein sequence ID" value="MBK3497396.1"/>
    <property type="molecule type" value="Genomic_DNA"/>
</dbReference>
<keyword evidence="9" id="KW-1185">Reference proteome</keyword>
<evidence type="ECO:0000256" key="1">
    <source>
        <dbReference type="ARBA" id="ARBA00004651"/>
    </source>
</evidence>
<dbReference type="InterPro" id="IPR023845">
    <property type="entry name" value="DUF3817_TM"/>
</dbReference>
<evidence type="ECO:0000256" key="5">
    <source>
        <dbReference type="ARBA" id="ARBA00023136"/>
    </source>
</evidence>
<feature type="transmembrane region" description="Helical" evidence="6">
    <location>
        <begin position="12"/>
        <end position="30"/>
    </location>
</feature>
<protein>
    <submittedName>
        <fullName evidence="8">DUF3817 domain-containing protein</fullName>
    </submittedName>
</protein>
<evidence type="ECO:0000313" key="8">
    <source>
        <dbReference type="EMBL" id="MBK3497396.1"/>
    </source>
</evidence>
<name>A0ABS1HDE1_9BACL</name>
<comment type="subcellular location">
    <subcellularLocation>
        <location evidence="1">Cell membrane</location>
        <topology evidence="1">Multi-pass membrane protein</topology>
    </subcellularLocation>
</comment>
<sequence length="102" mass="11731">MLKNPIGQLRFAGYLDGFSLLILLFIAMPMKYMLDIPMAVRIVGAAHGVIFATYVITILYITIRVRWNIVWSLLAFAVAFIPFGNFVYDKKLKKLEQQYVKV</sequence>
<dbReference type="PANTHER" id="PTHR40077:SF1">
    <property type="entry name" value="MEMBRANE PROTEIN"/>
    <property type="match status" value="1"/>
</dbReference>
<evidence type="ECO:0000256" key="2">
    <source>
        <dbReference type="ARBA" id="ARBA00022475"/>
    </source>
</evidence>
<evidence type="ECO:0000256" key="6">
    <source>
        <dbReference type="SAM" id="Phobius"/>
    </source>
</evidence>
<evidence type="ECO:0000256" key="4">
    <source>
        <dbReference type="ARBA" id="ARBA00022989"/>
    </source>
</evidence>
<comment type="caution">
    <text evidence="8">The sequence shown here is derived from an EMBL/GenBank/DDBJ whole genome shotgun (WGS) entry which is preliminary data.</text>
</comment>
<dbReference type="PANTHER" id="PTHR40077">
    <property type="entry name" value="MEMBRANE PROTEIN-RELATED"/>
    <property type="match status" value="1"/>
</dbReference>
<feature type="transmembrane region" description="Helical" evidence="6">
    <location>
        <begin position="42"/>
        <end position="63"/>
    </location>
</feature>
<keyword evidence="4 6" id="KW-1133">Transmembrane helix</keyword>
<proteinExistence type="predicted"/>
<keyword evidence="5 6" id="KW-0472">Membrane</keyword>
<organism evidence="8 9">
    <name type="scientific">Viridibacillus soli</name>
    <dbReference type="NCBI Taxonomy" id="2798301"/>
    <lineage>
        <taxon>Bacteria</taxon>
        <taxon>Bacillati</taxon>
        <taxon>Bacillota</taxon>
        <taxon>Bacilli</taxon>
        <taxon>Bacillales</taxon>
        <taxon>Caryophanaceae</taxon>
        <taxon>Viridibacillus</taxon>
    </lineage>
</organism>